<gene>
    <name evidence="1" type="ORF">KSS94_13610</name>
</gene>
<organism evidence="1 2">
    <name type="scientific">Pseudomonas fakonensis</name>
    <dbReference type="NCBI Taxonomy" id="2842355"/>
    <lineage>
        <taxon>Bacteria</taxon>
        <taxon>Pseudomonadati</taxon>
        <taxon>Pseudomonadota</taxon>
        <taxon>Gammaproteobacteria</taxon>
        <taxon>Pseudomonadales</taxon>
        <taxon>Pseudomonadaceae</taxon>
        <taxon>Pseudomonas</taxon>
    </lineage>
</organism>
<dbReference type="Pfam" id="PF13692">
    <property type="entry name" value="Glyco_trans_1_4"/>
    <property type="match status" value="1"/>
</dbReference>
<accession>A0ABX8NCI7</accession>
<sequence length="400" mass="44450">MRIAYFINQYPKVSHSFIRREILALERQGLEVQRFALRGWDAELLDPEDIAERERTRYVLQGGLKGLLRPMLQVLRATPKRFGAALYLALRVGWRADRPWPYHLIYLAEACQLLQWLQAAGSEHVHAHFGTNSTEVVMLANALGGPGYSFTVHGPEEFDKPQFLHLGEKVRRAAFVVAVSDYGRSQLYRWVAHEHWAKVRVVHCGLERSFHDVPPVAVPDVPRLVCVGRLCEQKGQLLLLEAARQLAQRGLGFELVLAGDGELRAPIEALVARHGLQAQVRITGWVSGARVREELLAARALVLPSFAEGLPVVIMEAMALRRPVLTTYVAGIPELVQPGENGWLFPAGSVEALVEALAACLATPVARLQAMGEAAHQRVIERHAIDTEAARLAELFRGSP</sequence>
<protein>
    <submittedName>
        <fullName evidence="1">Glycosyltransferase family 4 protein</fullName>
    </submittedName>
</protein>
<reference evidence="1" key="1">
    <citation type="journal article" date="2021" name="Microorganisms">
        <title>The Ever-Expanding Pseudomonas Genus: Description of 43 New Species and Partition of the Pseudomonas putida Group.</title>
        <authorList>
            <person name="Girard L."/>
            <person name="Lood C."/>
            <person name="Hofte M."/>
            <person name="Vandamme P."/>
            <person name="Rokni-Zadeh H."/>
            <person name="van Noort V."/>
            <person name="Lavigne R."/>
            <person name="De Mot R."/>
        </authorList>
    </citation>
    <scope>NUCLEOTIDE SEQUENCE</scope>
    <source>
        <strain evidence="1">COW40</strain>
    </source>
</reference>
<dbReference type="EMBL" id="CP077076">
    <property type="protein sequence ID" value="QXH54091.1"/>
    <property type="molecule type" value="Genomic_DNA"/>
</dbReference>
<dbReference type="CDD" id="cd03801">
    <property type="entry name" value="GT4_PimA-like"/>
    <property type="match status" value="1"/>
</dbReference>
<dbReference type="RefSeq" id="WP_217843484.1">
    <property type="nucleotide sequence ID" value="NZ_CP077076.1"/>
</dbReference>
<keyword evidence="2" id="KW-1185">Reference proteome</keyword>
<evidence type="ECO:0000313" key="2">
    <source>
        <dbReference type="Proteomes" id="UP001046350"/>
    </source>
</evidence>
<dbReference type="Proteomes" id="UP001046350">
    <property type="component" value="Chromosome"/>
</dbReference>
<dbReference type="PANTHER" id="PTHR45947:SF15">
    <property type="entry name" value="TEICHURONIC ACID BIOSYNTHESIS GLYCOSYLTRANSFERASE TUAC-RELATED"/>
    <property type="match status" value="1"/>
</dbReference>
<dbReference type="PANTHER" id="PTHR45947">
    <property type="entry name" value="SULFOQUINOVOSYL TRANSFERASE SQD2"/>
    <property type="match status" value="1"/>
</dbReference>
<dbReference type="InterPro" id="IPR050194">
    <property type="entry name" value="Glycosyltransferase_grp1"/>
</dbReference>
<proteinExistence type="predicted"/>
<evidence type="ECO:0000313" key="1">
    <source>
        <dbReference type="EMBL" id="QXH54091.1"/>
    </source>
</evidence>
<name>A0ABX8NCI7_9PSED</name>